<dbReference type="Proteomes" id="UP000026962">
    <property type="component" value="Chromosome 4"/>
</dbReference>
<organism evidence="3">
    <name type="scientific">Oryza punctata</name>
    <name type="common">Red rice</name>
    <dbReference type="NCBI Taxonomy" id="4537"/>
    <lineage>
        <taxon>Eukaryota</taxon>
        <taxon>Viridiplantae</taxon>
        <taxon>Streptophyta</taxon>
        <taxon>Embryophyta</taxon>
        <taxon>Tracheophyta</taxon>
        <taxon>Spermatophyta</taxon>
        <taxon>Magnoliopsida</taxon>
        <taxon>Liliopsida</taxon>
        <taxon>Poales</taxon>
        <taxon>Poaceae</taxon>
        <taxon>BOP clade</taxon>
        <taxon>Oryzoideae</taxon>
        <taxon>Oryzeae</taxon>
        <taxon>Oryzinae</taxon>
        <taxon>Oryza</taxon>
    </lineage>
</organism>
<dbReference type="Pfam" id="PF03478">
    <property type="entry name" value="Beta-prop_KIB1-4"/>
    <property type="match status" value="1"/>
</dbReference>
<evidence type="ECO:0000313" key="4">
    <source>
        <dbReference type="Proteomes" id="UP000026962"/>
    </source>
</evidence>
<dbReference type="Gramene" id="OPUNC04G02170.1">
    <property type="protein sequence ID" value="OPUNC04G02170.1"/>
    <property type="gene ID" value="OPUNC04G02170"/>
</dbReference>
<dbReference type="SUPFAM" id="SSF50998">
    <property type="entry name" value="Quinoprotein alcohol dehydrogenase-like"/>
    <property type="match status" value="1"/>
</dbReference>
<proteinExistence type="predicted"/>
<protein>
    <recommendedName>
        <fullName evidence="2">KIB1-4 beta-propeller domain-containing protein</fullName>
    </recommendedName>
</protein>
<reference evidence="3" key="2">
    <citation type="submission" date="2018-05" db="EMBL/GenBank/DDBJ databases">
        <title>OpunRS2 (Oryza punctata Reference Sequence Version 2).</title>
        <authorList>
            <person name="Zhang J."/>
            <person name="Kudrna D."/>
            <person name="Lee S."/>
            <person name="Talag J."/>
            <person name="Welchert J."/>
            <person name="Wing R.A."/>
        </authorList>
    </citation>
    <scope>NUCLEOTIDE SEQUENCE [LARGE SCALE GENOMIC DNA]</scope>
</reference>
<dbReference type="EnsemblPlants" id="OPUNC04G02170.1">
    <property type="protein sequence ID" value="OPUNC04G02170.1"/>
    <property type="gene ID" value="OPUNC04G02170"/>
</dbReference>
<keyword evidence="4" id="KW-1185">Reference proteome</keyword>
<feature type="compositionally biased region" description="Polar residues" evidence="1">
    <location>
        <begin position="265"/>
        <end position="274"/>
    </location>
</feature>
<dbReference type="HOGENOM" id="CLU_019286_4_1_1"/>
<dbReference type="AlphaFoldDB" id="A0A0E0KMM9"/>
<dbReference type="InterPro" id="IPR005174">
    <property type="entry name" value="KIB1-4_b-propeller"/>
</dbReference>
<feature type="region of interest" description="Disordered" evidence="1">
    <location>
        <begin position="263"/>
        <end position="289"/>
    </location>
</feature>
<feature type="domain" description="KIB1-4 beta-propeller" evidence="2">
    <location>
        <begin position="74"/>
        <end position="410"/>
    </location>
</feature>
<accession>A0A0E0KMM9</accession>
<dbReference type="InterPro" id="IPR011047">
    <property type="entry name" value="Quinoprotein_ADH-like_sf"/>
</dbReference>
<dbReference type="PANTHER" id="PTHR45560:SF4">
    <property type="entry name" value="OS04G0164500 PROTEIN"/>
    <property type="match status" value="1"/>
</dbReference>
<name>A0A0E0KMM9_ORYPU</name>
<dbReference type="PANTHER" id="PTHR45560">
    <property type="entry name" value="OS04G0163150 PROTEIN-RELATED"/>
    <property type="match status" value="1"/>
</dbReference>
<evidence type="ECO:0000256" key="1">
    <source>
        <dbReference type="SAM" id="MobiDB-lite"/>
    </source>
</evidence>
<reference evidence="3" key="1">
    <citation type="submission" date="2015-04" db="UniProtKB">
        <authorList>
            <consortium name="EnsemblPlants"/>
        </authorList>
    </citation>
    <scope>IDENTIFICATION</scope>
</reference>
<dbReference type="STRING" id="4537.A0A0E0KMM9"/>
<dbReference type="OMA" id="PHIFAHG"/>
<dbReference type="eggNOG" id="ENOG502RRP4">
    <property type="taxonomic scope" value="Eukaryota"/>
</dbReference>
<evidence type="ECO:0000313" key="3">
    <source>
        <dbReference type="EnsemblPlants" id="OPUNC04G02170.1"/>
    </source>
</evidence>
<evidence type="ECO:0000259" key="2">
    <source>
        <dbReference type="Pfam" id="PF03478"/>
    </source>
</evidence>
<sequence length="440" mass="47818">MDTPPMQSDAAPAVPAAAVDYSNLTTDLVIDIQGRLAFVDRLAVGAVFGAAGHAVKPEAPWLVLPGETPETNRLYSVSDRLVTTARAPDPAMRGCCVVGSSGGWVVTADRRAGLHMVNPVTGEQLALPAITTCPFFYITNPTWPLFHVNILQDQLIRVRCGGGGGENEKIHARLPLCTLVADQMVGWVYRKVVLSASPRPGGYAAMLLLDLDRHPGNPAFATSDDPTWRVASSPDGIEDAIHHRGKFYSITYSGVVEEWDRRDGPSSNEFTSRVVSPKPAKGGGDNHHHRKNYLVAAPGGKLMVVTKYFKVEDGEFSWQTKRRVCFEVQVLADEEKGGRWRRKASIGKMAVFVGASSNSVCLSTKAHPELRPDSVYFAADELAKGPFCRGEDGYHNHRNGDDKKKVVGVYSLKDGARADGLPELGDHATWPPPAWFTPLI</sequence>